<gene>
    <name evidence="3" type="primary">LOC113924299</name>
</gene>
<protein>
    <submittedName>
        <fullName evidence="3">Uncharacterized protein C10orf95-like</fullName>
    </submittedName>
</protein>
<proteinExistence type="predicted"/>
<dbReference type="RefSeq" id="XP_027453706.1">
    <property type="nucleotide sequence ID" value="XM_027597905.1"/>
</dbReference>
<feature type="compositionally biased region" description="Pro residues" evidence="1">
    <location>
        <begin position="215"/>
        <end position="224"/>
    </location>
</feature>
<name>A0A6J2DDJ1_ZALCA</name>
<dbReference type="AlphaFoldDB" id="A0A6J2DDJ1"/>
<feature type="compositionally biased region" description="Polar residues" evidence="1">
    <location>
        <begin position="144"/>
        <end position="155"/>
    </location>
</feature>
<evidence type="ECO:0000256" key="1">
    <source>
        <dbReference type="SAM" id="MobiDB-lite"/>
    </source>
</evidence>
<dbReference type="Proteomes" id="UP000515165">
    <property type="component" value="Chromosome 2"/>
</dbReference>
<dbReference type="GeneID" id="113924299"/>
<keyword evidence="2" id="KW-1185">Reference proteome</keyword>
<feature type="region of interest" description="Disordered" evidence="1">
    <location>
        <begin position="144"/>
        <end position="224"/>
    </location>
</feature>
<sequence>MEFRKLSVTQQFRSGLAARLHSVAAAAPELGSRKGEGRFARVRSGAAEGKATASRAVCVQAPGWERGALPCNDFIFSEERPRRPRLPRAWVGPMRCAGGRTRTRPRSPQVAAASGRKGLAAGEGLGLPKPGGGIAPPRLPVSGGLSSCAPTPSSPESRDARVRGRFATPRAAAGCGPAGWSGRTLPGAPAEPRSRPAPHRAVRAPGGVAVAARPVPEPGSGPPA</sequence>
<feature type="compositionally biased region" description="Low complexity" evidence="1">
    <location>
        <begin position="203"/>
        <end position="214"/>
    </location>
</feature>
<dbReference type="KEGG" id="zca:113924299"/>
<organism evidence="2 3">
    <name type="scientific">Zalophus californianus</name>
    <name type="common">California sealion</name>
    <dbReference type="NCBI Taxonomy" id="9704"/>
    <lineage>
        <taxon>Eukaryota</taxon>
        <taxon>Metazoa</taxon>
        <taxon>Chordata</taxon>
        <taxon>Craniata</taxon>
        <taxon>Vertebrata</taxon>
        <taxon>Euteleostomi</taxon>
        <taxon>Mammalia</taxon>
        <taxon>Eutheria</taxon>
        <taxon>Laurasiatheria</taxon>
        <taxon>Carnivora</taxon>
        <taxon>Caniformia</taxon>
        <taxon>Pinnipedia</taxon>
        <taxon>Otariidae</taxon>
        <taxon>Zalophus</taxon>
    </lineage>
</organism>
<evidence type="ECO:0000313" key="3">
    <source>
        <dbReference type="RefSeq" id="XP_027453706.1"/>
    </source>
</evidence>
<feature type="region of interest" description="Disordered" evidence="1">
    <location>
        <begin position="94"/>
        <end position="117"/>
    </location>
</feature>
<accession>A0A6J2DDJ1</accession>
<evidence type="ECO:0000313" key="2">
    <source>
        <dbReference type="Proteomes" id="UP000515165"/>
    </source>
</evidence>
<reference evidence="3" key="1">
    <citation type="submission" date="2025-08" db="UniProtKB">
        <authorList>
            <consortium name="RefSeq"/>
        </authorList>
    </citation>
    <scope>IDENTIFICATION</scope>
    <source>
        <tissue evidence="3">Blood</tissue>
    </source>
</reference>